<gene>
    <name evidence="1" type="ORF">UFOVP401_42</name>
</gene>
<name>A0A6J5M651_9CAUD</name>
<proteinExistence type="predicted"/>
<organism evidence="1">
    <name type="scientific">uncultured Caudovirales phage</name>
    <dbReference type="NCBI Taxonomy" id="2100421"/>
    <lineage>
        <taxon>Viruses</taxon>
        <taxon>Duplodnaviria</taxon>
        <taxon>Heunggongvirae</taxon>
        <taxon>Uroviricota</taxon>
        <taxon>Caudoviricetes</taxon>
        <taxon>Peduoviridae</taxon>
        <taxon>Maltschvirus</taxon>
        <taxon>Maltschvirus maltsch</taxon>
    </lineage>
</organism>
<evidence type="ECO:0000313" key="1">
    <source>
        <dbReference type="EMBL" id="CAB4140963.1"/>
    </source>
</evidence>
<reference evidence="1" key="1">
    <citation type="submission" date="2020-04" db="EMBL/GenBank/DDBJ databases">
        <authorList>
            <person name="Chiriac C."/>
            <person name="Salcher M."/>
            <person name="Ghai R."/>
            <person name="Kavagutti S V."/>
        </authorList>
    </citation>
    <scope>NUCLEOTIDE SEQUENCE</scope>
</reference>
<sequence>MTSNTRRIRNTAHDMILTGFCLEGQQLENWLDTCAPLAVIDEMDGQDITRFLQGVRRSTLGPSQLEVRRRIDSLIESFFGSAHA</sequence>
<dbReference type="EMBL" id="LR796384">
    <property type="protein sequence ID" value="CAB4140963.1"/>
    <property type="molecule type" value="Genomic_DNA"/>
</dbReference>
<protein>
    <submittedName>
        <fullName evidence="1">Uncharacterized protein</fullName>
    </submittedName>
</protein>
<accession>A0A6J5M651</accession>